<evidence type="ECO:0000256" key="2">
    <source>
        <dbReference type="SAM" id="Phobius"/>
    </source>
</evidence>
<reference evidence="3 4" key="1">
    <citation type="submission" date="2019-10" db="EMBL/GenBank/DDBJ databases">
        <title>Dictyobacter vulcani sp. nov., within the class Ktedonobacteria, isolated from soil of volcanic Mt. Zao.</title>
        <authorList>
            <person name="Zheng Y."/>
            <person name="Wang C.M."/>
            <person name="Sakai Y."/>
            <person name="Abe K."/>
            <person name="Yokota A."/>
            <person name="Yabe S."/>
        </authorList>
    </citation>
    <scope>NUCLEOTIDE SEQUENCE [LARGE SCALE GENOMIC DNA]</scope>
    <source>
        <strain evidence="3 4">W12</strain>
    </source>
</reference>
<organism evidence="3 4">
    <name type="scientific">Dictyobacter vulcani</name>
    <dbReference type="NCBI Taxonomy" id="2607529"/>
    <lineage>
        <taxon>Bacteria</taxon>
        <taxon>Bacillati</taxon>
        <taxon>Chloroflexota</taxon>
        <taxon>Ktedonobacteria</taxon>
        <taxon>Ktedonobacterales</taxon>
        <taxon>Dictyobacteraceae</taxon>
        <taxon>Dictyobacter</taxon>
    </lineage>
</organism>
<gene>
    <name evidence="3" type="ORF">KDW_27820</name>
</gene>
<dbReference type="Proteomes" id="UP000326912">
    <property type="component" value="Unassembled WGS sequence"/>
</dbReference>
<sequence length="111" mass="11531">MSKQFKVAIISLVTVGITLVVVAFFVGQSYYNAASKPISVQAAATMQAAAVTPAVVPMAPAKGANPQAGNNTGNQQQPQTQGQQPQAPANPPQCSCQKVLPAVVNVHPKHW</sequence>
<keyword evidence="2" id="KW-0812">Transmembrane</keyword>
<dbReference type="EMBL" id="BKZW01000001">
    <property type="protein sequence ID" value="GER88620.1"/>
    <property type="molecule type" value="Genomic_DNA"/>
</dbReference>
<name>A0A5J4KQC0_9CHLR</name>
<dbReference type="AlphaFoldDB" id="A0A5J4KQC0"/>
<keyword evidence="4" id="KW-1185">Reference proteome</keyword>
<keyword evidence="2" id="KW-1133">Transmembrane helix</keyword>
<proteinExistence type="predicted"/>
<dbReference type="RefSeq" id="WP_151756499.1">
    <property type="nucleotide sequence ID" value="NZ_BKZW01000001.1"/>
</dbReference>
<keyword evidence="2" id="KW-0472">Membrane</keyword>
<evidence type="ECO:0000313" key="3">
    <source>
        <dbReference type="EMBL" id="GER88620.1"/>
    </source>
</evidence>
<evidence type="ECO:0000313" key="4">
    <source>
        <dbReference type="Proteomes" id="UP000326912"/>
    </source>
</evidence>
<feature type="compositionally biased region" description="Low complexity" evidence="1">
    <location>
        <begin position="59"/>
        <end position="87"/>
    </location>
</feature>
<evidence type="ECO:0000256" key="1">
    <source>
        <dbReference type="SAM" id="MobiDB-lite"/>
    </source>
</evidence>
<accession>A0A5J4KQC0</accession>
<feature type="transmembrane region" description="Helical" evidence="2">
    <location>
        <begin position="7"/>
        <end position="31"/>
    </location>
</feature>
<feature type="region of interest" description="Disordered" evidence="1">
    <location>
        <begin position="59"/>
        <end position="94"/>
    </location>
</feature>
<comment type="caution">
    <text evidence="3">The sequence shown here is derived from an EMBL/GenBank/DDBJ whole genome shotgun (WGS) entry which is preliminary data.</text>
</comment>
<protein>
    <submittedName>
        <fullName evidence="3">Uncharacterized protein</fullName>
    </submittedName>
</protein>